<dbReference type="Proteomes" id="UP000018936">
    <property type="component" value="Unassembled WGS sequence"/>
</dbReference>
<dbReference type="GO" id="GO:0007229">
    <property type="term" value="P:integrin-mediated signaling pathway"/>
    <property type="evidence" value="ECO:0007669"/>
    <property type="project" value="UniProtKB-KW"/>
</dbReference>
<protein>
    <submittedName>
        <fullName evidence="1">Integrin beta-like protein 1</fullName>
    </submittedName>
</protein>
<name>V8PJD4_OPHHA</name>
<proteinExistence type="predicted"/>
<dbReference type="AlphaFoldDB" id="V8PJD4"/>
<dbReference type="OrthoDB" id="9006871at2759"/>
<comment type="caution">
    <text evidence="1">The sequence shown here is derived from an EMBL/GenBank/DDBJ whole genome shotgun (WGS) entry which is preliminary data.</text>
</comment>
<feature type="non-terminal residue" evidence="1">
    <location>
        <position position="1"/>
    </location>
</feature>
<dbReference type="Gene3D" id="2.170.300.10">
    <property type="entry name" value="Tie2 ligand-binding domain superfamily"/>
    <property type="match status" value="1"/>
</dbReference>
<evidence type="ECO:0000313" key="1">
    <source>
        <dbReference type="EMBL" id="ETE74128.1"/>
    </source>
</evidence>
<dbReference type="EMBL" id="AZIM01000003">
    <property type="protein sequence ID" value="ETE74128.1"/>
    <property type="molecule type" value="Genomic_DNA"/>
</dbReference>
<sequence>MTVLTGKCECGRCTCFPPGESKIYGKLCECDDRQCEDNDGNRLVEDNSPGLENHRFINPFVIIKGPVPAVVAFVRMDGLENCVNTQGNVTWPKMIAKVSVNQPTAYYAQERVPVTVENASVLPRNGTFQENSVNVMTRIVTNMMALFAQEMVYVTVETVSAGKVGPEMLVRSGSGLNIPNIAMKH</sequence>
<gene>
    <name evidence="1" type="primary">itgbl1</name>
    <name evidence="1" type="ORF">L345_00036</name>
</gene>
<keyword evidence="1" id="KW-0401">Integrin</keyword>
<reference evidence="1 2" key="1">
    <citation type="journal article" date="2013" name="Proc. Natl. Acad. Sci. U.S.A.">
        <title>The king cobra genome reveals dynamic gene evolution and adaptation in the snake venom system.</title>
        <authorList>
            <person name="Vonk F.J."/>
            <person name="Casewell N.R."/>
            <person name="Henkel C.V."/>
            <person name="Heimberg A.M."/>
            <person name="Jansen H.J."/>
            <person name="McCleary R.J."/>
            <person name="Kerkkamp H.M."/>
            <person name="Vos R.A."/>
            <person name="Guerreiro I."/>
            <person name="Calvete J.J."/>
            <person name="Wuster W."/>
            <person name="Woods A.E."/>
            <person name="Logan J.M."/>
            <person name="Harrison R.A."/>
            <person name="Castoe T.A."/>
            <person name="de Koning A.P."/>
            <person name="Pollock D.D."/>
            <person name="Yandell M."/>
            <person name="Calderon D."/>
            <person name="Renjifo C."/>
            <person name="Currier R.B."/>
            <person name="Salgado D."/>
            <person name="Pla D."/>
            <person name="Sanz L."/>
            <person name="Hyder A.S."/>
            <person name="Ribeiro J.M."/>
            <person name="Arntzen J.W."/>
            <person name="van den Thillart G.E."/>
            <person name="Boetzer M."/>
            <person name="Pirovano W."/>
            <person name="Dirks R.P."/>
            <person name="Spaink H.P."/>
            <person name="Duboule D."/>
            <person name="McGlinn E."/>
            <person name="Kini R.M."/>
            <person name="Richardson M.K."/>
        </authorList>
    </citation>
    <scope>NUCLEOTIDE SEQUENCE</scope>
    <source>
        <tissue evidence="1">Blood</tissue>
    </source>
</reference>
<evidence type="ECO:0000313" key="2">
    <source>
        <dbReference type="Proteomes" id="UP000018936"/>
    </source>
</evidence>
<keyword evidence="2" id="KW-1185">Reference proteome</keyword>
<accession>V8PJD4</accession>
<organism evidence="1 2">
    <name type="scientific">Ophiophagus hannah</name>
    <name type="common">King cobra</name>
    <name type="synonym">Naja hannah</name>
    <dbReference type="NCBI Taxonomy" id="8665"/>
    <lineage>
        <taxon>Eukaryota</taxon>
        <taxon>Metazoa</taxon>
        <taxon>Chordata</taxon>
        <taxon>Craniata</taxon>
        <taxon>Vertebrata</taxon>
        <taxon>Euteleostomi</taxon>
        <taxon>Lepidosauria</taxon>
        <taxon>Squamata</taxon>
        <taxon>Bifurcata</taxon>
        <taxon>Unidentata</taxon>
        <taxon>Episquamata</taxon>
        <taxon>Toxicofera</taxon>
        <taxon>Serpentes</taxon>
        <taxon>Colubroidea</taxon>
        <taxon>Elapidae</taxon>
        <taxon>Elapinae</taxon>
        <taxon>Ophiophagus</taxon>
    </lineage>
</organism>